<dbReference type="Gene3D" id="2.40.30.20">
    <property type="match status" value="1"/>
</dbReference>
<comment type="similarity">
    <text evidence="1">Belongs to the ATPase alpha/beta chains family.</text>
</comment>
<dbReference type="STRING" id="43041.A0A182JQD3"/>
<dbReference type="HAMAP" id="MF_00309">
    <property type="entry name" value="ATP_synth_A_arch"/>
    <property type="match status" value="1"/>
</dbReference>
<feature type="domain" description="ATP synthase A/B type C-terminal" evidence="15">
    <location>
        <begin position="447"/>
        <end position="545"/>
    </location>
</feature>
<dbReference type="Proteomes" id="UP000075881">
    <property type="component" value="Unassembled WGS sequence"/>
</dbReference>
<evidence type="ECO:0000256" key="3">
    <source>
        <dbReference type="ARBA" id="ARBA00022448"/>
    </source>
</evidence>
<evidence type="ECO:0000256" key="8">
    <source>
        <dbReference type="ARBA" id="ARBA00023065"/>
    </source>
</evidence>
<dbReference type="NCBIfam" id="TIGR01042">
    <property type="entry name" value="V-ATPase_V1_A"/>
    <property type="match status" value="1"/>
</dbReference>
<name>A0A182JQD3_9DIPT</name>
<dbReference type="Pfam" id="PF16886">
    <property type="entry name" value="ATP-synt_ab_Xtn"/>
    <property type="match status" value="1"/>
</dbReference>
<dbReference type="InterPro" id="IPR036121">
    <property type="entry name" value="ATPase_F1/V1/A1_a/bsu_N_sf"/>
</dbReference>
<accession>A0A182JQD3</accession>
<comment type="function">
    <text evidence="9">Catalytic subunit of the V1 complex of vacuolar(H+)-ATPase (V-ATPase), a multisubunit enzyme composed of a peripheral complex (V1) that hydrolyzes ATP and a membrane integral complex (V0) that translocates protons. V-ATPase is responsible for acidifying and maintaining the pH of intracellular compartments and in some cell types, is targeted to the plasma membrane, where it is responsible for acidifying the extracellular environment.</text>
</comment>
<dbReference type="GO" id="GO:0016887">
    <property type="term" value="F:ATP hydrolysis activity"/>
    <property type="evidence" value="ECO:0007669"/>
    <property type="project" value="InterPro"/>
</dbReference>
<dbReference type="Gene3D" id="1.10.1140.10">
    <property type="entry name" value="Bovine Mitochondrial F1-atpase, Atp Synthase Beta Chain, Chain D, domain 3"/>
    <property type="match status" value="1"/>
</dbReference>
<dbReference type="CDD" id="cd01134">
    <property type="entry name" value="V_A-ATPase_A"/>
    <property type="match status" value="1"/>
</dbReference>
<dbReference type="CDD" id="cd18111">
    <property type="entry name" value="ATP-synt_V_A-type_alpha_C"/>
    <property type="match status" value="1"/>
</dbReference>
<keyword evidence="3" id="KW-0813">Transport</keyword>
<dbReference type="SUPFAM" id="SSF47917">
    <property type="entry name" value="C-terminal domain of alpha and beta subunits of F1 ATP synthase"/>
    <property type="match status" value="1"/>
</dbReference>
<dbReference type="InterPro" id="IPR000194">
    <property type="entry name" value="ATPase_F1/V1/A1_a/bsu_nucl-bd"/>
</dbReference>
<dbReference type="AlphaFoldDB" id="A0A182JQD3"/>
<evidence type="ECO:0000256" key="11">
    <source>
        <dbReference type="ARBA" id="ARBA00048383"/>
    </source>
</evidence>
<comment type="subunit">
    <text evidence="10">V-ATPase is a heteromultimeric enzyme made up of two complexes: the ATP-hydrolytic V1 complex and the proton translocation V0 complex. The V1 complex consists of three catalytic AB heterodimers that form a heterohexamer, three peripheral stalks each consisting of EG heterodimers, one central rotor including subunits D and F, and the regulatory subunits C and H. The proton translocation complex V0 consists of the proton transport subunit a, a ring of proteolipid subunits c9c'', rotary subunit d, subunits e and f, and the accessory subunits VhaAC45 and ATP6AP2.</text>
</comment>
<dbReference type="InterPro" id="IPR005725">
    <property type="entry name" value="ATPase_V1-cplx_asu"/>
</dbReference>
<comment type="catalytic activity">
    <reaction evidence="11">
        <text>ATP + H2O + 4 H(+)(in) = ADP + phosphate + 5 H(+)(out)</text>
        <dbReference type="Rhea" id="RHEA:57720"/>
        <dbReference type="ChEBI" id="CHEBI:15377"/>
        <dbReference type="ChEBI" id="CHEBI:15378"/>
        <dbReference type="ChEBI" id="CHEBI:30616"/>
        <dbReference type="ChEBI" id="CHEBI:43474"/>
        <dbReference type="ChEBI" id="CHEBI:456216"/>
        <dbReference type="EC" id="7.1.2.2"/>
    </reaction>
</comment>
<dbReference type="NCBIfam" id="NF003220">
    <property type="entry name" value="PRK04192.1"/>
    <property type="match status" value="1"/>
</dbReference>
<evidence type="ECO:0000256" key="1">
    <source>
        <dbReference type="ARBA" id="ARBA00008936"/>
    </source>
</evidence>
<organism evidence="16 17">
    <name type="scientific">Anopheles christyi</name>
    <dbReference type="NCBI Taxonomy" id="43041"/>
    <lineage>
        <taxon>Eukaryota</taxon>
        <taxon>Metazoa</taxon>
        <taxon>Ecdysozoa</taxon>
        <taxon>Arthropoda</taxon>
        <taxon>Hexapoda</taxon>
        <taxon>Insecta</taxon>
        <taxon>Pterygota</taxon>
        <taxon>Neoptera</taxon>
        <taxon>Endopterygota</taxon>
        <taxon>Diptera</taxon>
        <taxon>Nematocera</taxon>
        <taxon>Culicoidea</taxon>
        <taxon>Culicidae</taxon>
        <taxon>Anophelinae</taxon>
        <taxon>Anopheles</taxon>
    </lineage>
</organism>
<dbReference type="PANTHER" id="PTHR43607">
    <property type="entry name" value="V-TYPE PROTON ATPASE CATALYTIC SUBUNIT A"/>
    <property type="match status" value="1"/>
</dbReference>
<feature type="domain" description="ATPase F1/V1/A1 complex alpha/beta subunit N-terminal" evidence="13">
    <location>
        <begin position="19"/>
        <end position="81"/>
    </location>
</feature>
<dbReference type="Pfam" id="PF00006">
    <property type="entry name" value="ATP-synt_ab"/>
    <property type="match status" value="1"/>
</dbReference>
<evidence type="ECO:0000313" key="16">
    <source>
        <dbReference type="EnsemblMetazoa" id="ACHR000717-PA"/>
    </source>
</evidence>
<evidence type="ECO:0000256" key="5">
    <source>
        <dbReference type="ARBA" id="ARBA00022781"/>
    </source>
</evidence>
<dbReference type="InterPro" id="IPR027417">
    <property type="entry name" value="P-loop_NTPase"/>
</dbReference>
<dbReference type="FunFam" id="2.40.50.100:FF:000008">
    <property type="entry name" value="V-type proton ATPase catalytic subunit A"/>
    <property type="match status" value="1"/>
</dbReference>
<dbReference type="InterPro" id="IPR024034">
    <property type="entry name" value="ATPase_F1/V1_b/a_C"/>
</dbReference>
<evidence type="ECO:0000256" key="2">
    <source>
        <dbReference type="ARBA" id="ARBA00012473"/>
    </source>
</evidence>
<dbReference type="FunFam" id="1.10.1140.10:FF:000002">
    <property type="entry name" value="V-type proton ATPase catalytic subunit A"/>
    <property type="match status" value="1"/>
</dbReference>
<sequence length="601" mass="66325">MSNLKKISDEDRESKFGYVFAVSGPVVTAERMSGSAMYELVRVGYYELVGEIIRLEGDMATIQVYEETSGVTVGDPVLRTGKPLSVELGPGIMGSIFDGIQRPLKDINEMTSSIYIPKGINVPCLSRTQSWSFNPLNVKAGSHITGGDLYGIVHENTLVKHKLLVPPRAKGTVKYIAPSGNYTVDDVILETEFDGEVSKFTMLQVWPVRQPRPVTEKLPANHPLLTGQRVLDSLFPCVQGGTTAIPGAFGCGKTVISQSLSKYSNSDVIVYVGCGERGNEMSEVLRDFPELSVEIDGVTESIMKRTALVANTSNMPVAAREASIYTGITLSEYFRDMGYNVSMMADSTSRWAEALREISGRLAEMPADSGYPAYLGARLASFYERAGRVKCLGNPEREGSVSIVGAVSPPGGDFSDPVTSATLGIVQVFLGFGQEAGTAKYMRALEDFYDKNFPEFVPMRTKVKEILQEEEDLSEIVQLVGKASLAETDKITLEVAKLLKDDFLQQNSYSAYDRFCPFYKTVGMLKNMIGFYDMARHAVETTAQSENKITWNVIRDSMGNILYQLSSMKFKDPVKDGEPKIKADFDQLYEDMQQAFRNLED</sequence>
<dbReference type="SUPFAM" id="SSF50615">
    <property type="entry name" value="N-terminal domain of alpha and beta subunits of F1 ATP synthase"/>
    <property type="match status" value="1"/>
</dbReference>
<evidence type="ECO:0000256" key="10">
    <source>
        <dbReference type="ARBA" id="ARBA00046957"/>
    </source>
</evidence>
<dbReference type="InterPro" id="IPR004100">
    <property type="entry name" value="ATPase_F1/V1/A1_a/bsu_N"/>
</dbReference>
<keyword evidence="8" id="KW-0406">Ion transport</keyword>
<reference evidence="17" key="1">
    <citation type="submission" date="2013-03" db="EMBL/GenBank/DDBJ databases">
        <title>The Genome Sequence of Anopheles christyi ACHKN1017.</title>
        <authorList>
            <consortium name="The Broad Institute Genomics Platform"/>
            <person name="Neafsey D.E."/>
            <person name="Besansky N."/>
            <person name="Walker B."/>
            <person name="Young S.K."/>
            <person name="Zeng Q."/>
            <person name="Gargeya S."/>
            <person name="Fitzgerald M."/>
            <person name="Haas B."/>
            <person name="Abouelleil A."/>
            <person name="Allen A.W."/>
            <person name="Alvarado L."/>
            <person name="Arachchi H.M."/>
            <person name="Berlin A.M."/>
            <person name="Chapman S.B."/>
            <person name="Gainer-Dewar J."/>
            <person name="Goldberg J."/>
            <person name="Griggs A."/>
            <person name="Gujja S."/>
            <person name="Hansen M."/>
            <person name="Howarth C."/>
            <person name="Imamovic A."/>
            <person name="Ireland A."/>
            <person name="Larimer J."/>
            <person name="McCowan C."/>
            <person name="Murphy C."/>
            <person name="Pearson M."/>
            <person name="Poon T.W."/>
            <person name="Priest M."/>
            <person name="Roberts A."/>
            <person name="Saif S."/>
            <person name="Shea T."/>
            <person name="Sisk P."/>
            <person name="Sykes S."/>
            <person name="Wortman J."/>
            <person name="Nusbaum C."/>
            <person name="Birren B."/>
        </authorList>
    </citation>
    <scope>NUCLEOTIDE SEQUENCE [LARGE SCALE GENOMIC DNA]</scope>
    <source>
        <strain evidence="17">ACHKN1017</strain>
    </source>
</reference>
<feature type="domain" description="ATPsynthase alpha/beta subunit barrel-sandwich" evidence="14">
    <location>
        <begin position="122"/>
        <end position="209"/>
    </location>
</feature>
<evidence type="ECO:0000259" key="15">
    <source>
        <dbReference type="Pfam" id="PF22919"/>
    </source>
</evidence>
<feature type="domain" description="ATPase F1/V1/A1 complex alpha/beta subunit nucleotide-binding" evidence="12">
    <location>
        <begin position="227"/>
        <end position="432"/>
    </location>
</feature>
<dbReference type="VEuPathDB" id="VectorBase:ACHR000717"/>
<dbReference type="InterPro" id="IPR031686">
    <property type="entry name" value="ATP-synth_a_Xtn"/>
</dbReference>
<dbReference type="GO" id="GO:0005524">
    <property type="term" value="F:ATP binding"/>
    <property type="evidence" value="ECO:0007669"/>
    <property type="project" value="UniProtKB-KW"/>
</dbReference>
<keyword evidence="4" id="KW-0547">Nucleotide-binding</keyword>
<dbReference type="GO" id="GO:0046034">
    <property type="term" value="P:ATP metabolic process"/>
    <property type="evidence" value="ECO:0007669"/>
    <property type="project" value="InterPro"/>
</dbReference>
<dbReference type="SUPFAM" id="SSF52540">
    <property type="entry name" value="P-loop containing nucleoside triphosphate hydrolases"/>
    <property type="match status" value="1"/>
</dbReference>
<dbReference type="GO" id="GO:0033180">
    <property type="term" value="C:proton-transporting V-type ATPase, V1 domain"/>
    <property type="evidence" value="ECO:0007669"/>
    <property type="project" value="InterPro"/>
</dbReference>
<evidence type="ECO:0000259" key="12">
    <source>
        <dbReference type="Pfam" id="PF00006"/>
    </source>
</evidence>
<keyword evidence="17" id="KW-1185">Reference proteome</keyword>
<protein>
    <recommendedName>
        <fullName evidence="2">H(+)-transporting two-sector ATPase</fullName>
        <ecNumber evidence="2">7.1.2.2</ecNumber>
    </recommendedName>
</protein>
<proteinExistence type="inferred from homology"/>
<keyword evidence="7" id="KW-1278">Translocase</keyword>
<dbReference type="InterPro" id="IPR023366">
    <property type="entry name" value="ATP_synth_asu-like_sf"/>
</dbReference>
<evidence type="ECO:0000259" key="13">
    <source>
        <dbReference type="Pfam" id="PF02874"/>
    </source>
</evidence>
<dbReference type="Gene3D" id="2.40.50.100">
    <property type="match status" value="1"/>
</dbReference>
<evidence type="ECO:0000256" key="6">
    <source>
        <dbReference type="ARBA" id="ARBA00022840"/>
    </source>
</evidence>
<dbReference type="CDD" id="cd18119">
    <property type="entry name" value="ATP-synt_V_A-type_alpha_N"/>
    <property type="match status" value="1"/>
</dbReference>
<dbReference type="EC" id="7.1.2.2" evidence="2"/>
<dbReference type="GO" id="GO:0005765">
    <property type="term" value="C:lysosomal membrane"/>
    <property type="evidence" value="ECO:0007669"/>
    <property type="project" value="TreeGrafter"/>
</dbReference>
<dbReference type="InterPro" id="IPR022878">
    <property type="entry name" value="V-ATPase_asu"/>
</dbReference>
<evidence type="ECO:0000256" key="4">
    <source>
        <dbReference type="ARBA" id="ARBA00022741"/>
    </source>
</evidence>
<dbReference type="Pfam" id="PF22919">
    <property type="entry name" value="ATP-synt_VA_C"/>
    <property type="match status" value="1"/>
</dbReference>
<dbReference type="EnsemblMetazoa" id="ACHR000717-RA">
    <property type="protein sequence ID" value="ACHR000717-PA"/>
    <property type="gene ID" value="ACHR000717"/>
</dbReference>
<evidence type="ECO:0000313" key="17">
    <source>
        <dbReference type="Proteomes" id="UP000075881"/>
    </source>
</evidence>
<dbReference type="FunFam" id="2.40.30.20:FF:000002">
    <property type="entry name" value="V-type proton ATPase catalytic subunit A"/>
    <property type="match status" value="1"/>
</dbReference>
<dbReference type="Pfam" id="PF02874">
    <property type="entry name" value="ATP-synt_ab_N"/>
    <property type="match status" value="1"/>
</dbReference>
<dbReference type="PANTHER" id="PTHR43607:SF1">
    <property type="entry name" value="H(+)-TRANSPORTING TWO-SECTOR ATPASE"/>
    <property type="match status" value="1"/>
</dbReference>
<dbReference type="GO" id="GO:0046961">
    <property type="term" value="F:proton-transporting ATPase activity, rotational mechanism"/>
    <property type="evidence" value="ECO:0007669"/>
    <property type="project" value="InterPro"/>
</dbReference>
<reference evidence="16" key="2">
    <citation type="submission" date="2020-05" db="UniProtKB">
        <authorList>
            <consortium name="EnsemblMetazoa"/>
        </authorList>
    </citation>
    <scope>IDENTIFICATION</scope>
    <source>
        <strain evidence="16">ACHKN1017</strain>
    </source>
</reference>
<evidence type="ECO:0000259" key="14">
    <source>
        <dbReference type="Pfam" id="PF16886"/>
    </source>
</evidence>
<evidence type="ECO:0000256" key="9">
    <source>
        <dbReference type="ARBA" id="ARBA00045347"/>
    </source>
</evidence>
<dbReference type="InterPro" id="IPR055190">
    <property type="entry name" value="ATP-synt_VA_C"/>
</dbReference>
<evidence type="ECO:0000256" key="7">
    <source>
        <dbReference type="ARBA" id="ARBA00022967"/>
    </source>
</evidence>
<keyword evidence="6" id="KW-0067">ATP-binding</keyword>
<dbReference type="Gene3D" id="3.40.50.300">
    <property type="entry name" value="P-loop containing nucleotide triphosphate hydrolases"/>
    <property type="match status" value="1"/>
</dbReference>
<keyword evidence="5" id="KW-0375">Hydrogen ion transport</keyword>